<evidence type="ECO:0000313" key="2">
    <source>
        <dbReference type="EMBL" id="QJR80472.1"/>
    </source>
</evidence>
<name>A0A6M4MBA8_9ALTE</name>
<evidence type="ECO:0000313" key="3">
    <source>
        <dbReference type="Proteomes" id="UP000219285"/>
    </source>
</evidence>
<dbReference type="Proteomes" id="UP000219285">
    <property type="component" value="Chromosome"/>
</dbReference>
<reference evidence="3" key="1">
    <citation type="submission" date="2014-12" db="EMBL/GenBank/DDBJ databases">
        <title>Complete genome sequence of a multi-drug resistant Klebsiella pneumoniae.</title>
        <authorList>
            <person name="Hua X."/>
            <person name="Chen Q."/>
            <person name="Li X."/>
            <person name="Feng Y."/>
            <person name="Ruan Z."/>
            <person name="Yu Y."/>
        </authorList>
    </citation>
    <scope>NUCLEOTIDE SEQUENCE [LARGE SCALE GENOMIC DNA]</scope>
    <source>
        <strain evidence="3">5.12</strain>
    </source>
</reference>
<protein>
    <recommendedName>
        <fullName evidence="4">Alpha/beta hydrolase</fullName>
    </recommendedName>
</protein>
<proteinExistence type="predicted"/>
<feature type="signal peptide" evidence="1">
    <location>
        <begin position="1"/>
        <end position="19"/>
    </location>
</feature>
<dbReference type="EMBL" id="CP052766">
    <property type="protein sequence ID" value="QJR80472.1"/>
    <property type="molecule type" value="Genomic_DNA"/>
</dbReference>
<dbReference type="KEGG" id="apel:CA267_006635"/>
<keyword evidence="3" id="KW-1185">Reference proteome</keyword>
<dbReference type="AlphaFoldDB" id="A0A6M4MBA8"/>
<reference evidence="2 3" key="2">
    <citation type="submission" date="2020-04" db="EMBL/GenBank/DDBJ databases">
        <title>Complete genome sequence of Alteromonas pelagimontana 5.12T.</title>
        <authorList>
            <person name="Sinha R.K."/>
            <person name="Krishnan K.P."/>
            <person name="Kurian J.P."/>
        </authorList>
    </citation>
    <scope>NUCLEOTIDE SEQUENCE [LARGE SCALE GENOMIC DNA]</scope>
    <source>
        <strain evidence="2 3">5.12</strain>
    </source>
</reference>
<organism evidence="2 3">
    <name type="scientific">Alteromonas pelagimontana</name>
    <dbReference type="NCBI Taxonomy" id="1858656"/>
    <lineage>
        <taxon>Bacteria</taxon>
        <taxon>Pseudomonadati</taxon>
        <taxon>Pseudomonadota</taxon>
        <taxon>Gammaproteobacteria</taxon>
        <taxon>Alteromonadales</taxon>
        <taxon>Alteromonadaceae</taxon>
        <taxon>Alteromonas/Salinimonas group</taxon>
        <taxon>Alteromonas</taxon>
    </lineage>
</organism>
<evidence type="ECO:0008006" key="4">
    <source>
        <dbReference type="Google" id="ProtNLM"/>
    </source>
</evidence>
<gene>
    <name evidence="2" type="ORF">CA267_006635</name>
</gene>
<feature type="chain" id="PRO_5028838342" description="Alpha/beta hydrolase" evidence="1">
    <location>
        <begin position="20"/>
        <end position="73"/>
    </location>
</feature>
<evidence type="ECO:0000256" key="1">
    <source>
        <dbReference type="SAM" id="SignalP"/>
    </source>
</evidence>
<keyword evidence="1" id="KW-0732">Signal</keyword>
<sequence length="73" mass="8297">MKLYVLSFLLLFIVPSCLADETKPPVFSWENPTTLYFKGNVSKDNFRLMQEELKKHKNSLETLIISSGGGETT</sequence>
<dbReference type="RefSeq" id="WP_075608216.1">
    <property type="nucleotide sequence ID" value="NZ_CP052766.1"/>
</dbReference>
<accession>A0A6M4MBA8</accession>